<reference evidence="2" key="1">
    <citation type="journal article" date="2015" name="Nature">
        <title>Complex archaea that bridge the gap between prokaryotes and eukaryotes.</title>
        <authorList>
            <person name="Spang A."/>
            <person name="Saw J.H."/>
            <person name="Jorgensen S.L."/>
            <person name="Zaremba-Niedzwiedzka K."/>
            <person name="Martijn J."/>
            <person name="Lind A.E."/>
            <person name="van Eijk R."/>
            <person name="Schleper C."/>
            <person name="Guy L."/>
            <person name="Ettema T.J."/>
        </authorList>
    </citation>
    <scope>NUCLEOTIDE SEQUENCE</scope>
</reference>
<evidence type="ECO:0000256" key="1">
    <source>
        <dbReference type="SAM" id="MobiDB-lite"/>
    </source>
</evidence>
<evidence type="ECO:0000313" key="2">
    <source>
        <dbReference type="EMBL" id="KKL46039.1"/>
    </source>
</evidence>
<dbReference type="Pfam" id="PF01527">
    <property type="entry name" value="HTH_Tnp_1"/>
    <property type="match status" value="2"/>
</dbReference>
<feature type="compositionally biased region" description="Basic and acidic residues" evidence="1">
    <location>
        <begin position="116"/>
        <end position="126"/>
    </location>
</feature>
<proteinExistence type="predicted"/>
<protein>
    <recommendedName>
        <fullName evidence="3">Transposase IS3/IS911 family protein</fullName>
    </recommendedName>
</protein>
<gene>
    <name evidence="2" type="ORF">LCGC14_2349620</name>
</gene>
<dbReference type="SUPFAM" id="SSF46689">
    <property type="entry name" value="Homeodomain-like"/>
    <property type="match status" value="1"/>
</dbReference>
<evidence type="ECO:0008006" key="3">
    <source>
        <dbReference type="Google" id="ProtNLM"/>
    </source>
</evidence>
<dbReference type="InterPro" id="IPR002514">
    <property type="entry name" value="Transposase_8"/>
</dbReference>
<comment type="caution">
    <text evidence="2">The sequence shown here is derived from an EMBL/GenBank/DDBJ whole genome shotgun (WGS) entry which is preliminary data.</text>
</comment>
<dbReference type="AlphaFoldDB" id="A0A0F9CAA6"/>
<dbReference type="EMBL" id="LAZR01034177">
    <property type="protein sequence ID" value="KKL46039.1"/>
    <property type="molecule type" value="Genomic_DNA"/>
</dbReference>
<dbReference type="GO" id="GO:0003677">
    <property type="term" value="F:DNA binding"/>
    <property type="evidence" value="ECO:0007669"/>
    <property type="project" value="InterPro"/>
</dbReference>
<feature type="region of interest" description="Disordered" evidence="1">
    <location>
        <begin position="107"/>
        <end position="126"/>
    </location>
</feature>
<organism evidence="2">
    <name type="scientific">marine sediment metagenome</name>
    <dbReference type="NCBI Taxonomy" id="412755"/>
    <lineage>
        <taxon>unclassified sequences</taxon>
        <taxon>metagenomes</taxon>
        <taxon>ecological metagenomes</taxon>
    </lineage>
</organism>
<accession>A0A0F9CAA6</accession>
<name>A0A0F9CAA6_9ZZZZ</name>
<sequence>MPSYAPERKEALLRKLLPPHNLSVAELARQEGMSEQTLYNWRKQAKAGGAAVPGDQKLTDNWSAEAKLAVVIETAPLSEIELSEYCRSKGLYPQQVKAWKTACLSGQHSAKAQTQSDREQAKADKKRIRQLERELNRKEKALAEAAALLVLRKKLNAYWGDDSEDS</sequence>
<dbReference type="GO" id="GO:0004803">
    <property type="term" value="F:transposase activity"/>
    <property type="evidence" value="ECO:0007669"/>
    <property type="project" value="InterPro"/>
</dbReference>
<dbReference type="GO" id="GO:0006313">
    <property type="term" value="P:DNA transposition"/>
    <property type="evidence" value="ECO:0007669"/>
    <property type="project" value="InterPro"/>
</dbReference>
<dbReference type="InterPro" id="IPR009057">
    <property type="entry name" value="Homeodomain-like_sf"/>
</dbReference>